<dbReference type="InParanoid" id="B8BV70"/>
<dbReference type="PaxDb" id="35128-Thaps2731"/>
<evidence type="ECO:0000256" key="1">
    <source>
        <dbReference type="SAM" id="MobiDB-lite"/>
    </source>
</evidence>
<evidence type="ECO:0000313" key="3">
    <source>
        <dbReference type="Proteomes" id="UP000001449"/>
    </source>
</evidence>
<dbReference type="EMBL" id="CM000639">
    <property type="protein sequence ID" value="EED95408.1"/>
    <property type="molecule type" value="Genomic_DNA"/>
</dbReference>
<dbReference type="RefSeq" id="XP_002287965.1">
    <property type="nucleotide sequence ID" value="XM_002287929.1"/>
</dbReference>
<gene>
    <name evidence="2" type="ORF">THAPSDRAFT_2731</name>
</gene>
<feature type="compositionally biased region" description="Basic and acidic residues" evidence="1">
    <location>
        <begin position="39"/>
        <end position="56"/>
    </location>
</feature>
<dbReference type="HOGENOM" id="CLU_1931819_0_0_1"/>
<feature type="region of interest" description="Disordered" evidence="1">
    <location>
        <begin position="35"/>
        <end position="56"/>
    </location>
</feature>
<accession>B8BV70</accession>
<dbReference type="Proteomes" id="UP000001449">
    <property type="component" value="Chromosome 2"/>
</dbReference>
<organism evidence="2 3">
    <name type="scientific">Thalassiosira pseudonana</name>
    <name type="common">Marine diatom</name>
    <name type="synonym">Cyclotella nana</name>
    <dbReference type="NCBI Taxonomy" id="35128"/>
    <lineage>
        <taxon>Eukaryota</taxon>
        <taxon>Sar</taxon>
        <taxon>Stramenopiles</taxon>
        <taxon>Ochrophyta</taxon>
        <taxon>Bacillariophyta</taxon>
        <taxon>Coscinodiscophyceae</taxon>
        <taxon>Thalassiosirophycidae</taxon>
        <taxon>Thalassiosirales</taxon>
        <taxon>Thalassiosiraceae</taxon>
        <taxon>Thalassiosira</taxon>
    </lineage>
</organism>
<sequence length="131" mass="14306">MVVLEAAAITAGSIAAYKGGKAAVTESAKKIKTKMKLSNQEKDRKETFNSRKTERSERFAQINQYRESMKDMHKESGVLPSFNWAKKEKTATTTSSSGRMGGSSRASLSSYSKSGSTINQSSSSSKAWYES</sequence>
<feature type="region of interest" description="Disordered" evidence="1">
    <location>
        <begin position="78"/>
        <end position="131"/>
    </location>
</feature>
<reference evidence="2 3" key="2">
    <citation type="journal article" date="2008" name="Nature">
        <title>The Phaeodactylum genome reveals the evolutionary history of diatom genomes.</title>
        <authorList>
            <person name="Bowler C."/>
            <person name="Allen A.E."/>
            <person name="Badger J.H."/>
            <person name="Grimwood J."/>
            <person name="Jabbari K."/>
            <person name="Kuo A."/>
            <person name="Maheswari U."/>
            <person name="Martens C."/>
            <person name="Maumus F."/>
            <person name="Otillar R.P."/>
            <person name="Rayko E."/>
            <person name="Salamov A."/>
            <person name="Vandepoele K."/>
            <person name="Beszteri B."/>
            <person name="Gruber A."/>
            <person name="Heijde M."/>
            <person name="Katinka M."/>
            <person name="Mock T."/>
            <person name="Valentin K."/>
            <person name="Verret F."/>
            <person name="Berges J.A."/>
            <person name="Brownlee C."/>
            <person name="Cadoret J.P."/>
            <person name="Chiovitti A."/>
            <person name="Choi C.J."/>
            <person name="Coesel S."/>
            <person name="De Martino A."/>
            <person name="Detter J.C."/>
            <person name="Durkin C."/>
            <person name="Falciatore A."/>
            <person name="Fournet J."/>
            <person name="Haruta M."/>
            <person name="Huysman M.J."/>
            <person name="Jenkins B.D."/>
            <person name="Jiroutova K."/>
            <person name="Jorgensen R.E."/>
            <person name="Joubert Y."/>
            <person name="Kaplan A."/>
            <person name="Kroger N."/>
            <person name="Kroth P.G."/>
            <person name="La Roche J."/>
            <person name="Lindquist E."/>
            <person name="Lommer M."/>
            <person name="Martin-Jezequel V."/>
            <person name="Lopez P.J."/>
            <person name="Lucas S."/>
            <person name="Mangogna M."/>
            <person name="McGinnis K."/>
            <person name="Medlin L.K."/>
            <person name="Montsant A."/>
            <person name="Oudot-Le Secq M.P."/>
            <person name="Napoli C."/>
            <person name="Obornik M."/>
            <person name="Parker M.S."/>
            <person name="Petit J.L."/>
            <person name="Porcel B.M."/>
            <person name="Poulsen N."/>
            <person name="Robison M."/>
            <person name="Rychlewski L."/>
            <person name="Rynearson T.A."/>
            <person name="Schmutz J."/>
            <person name="Shapiro H."/>
            <person name="Siaut M."/>
            <person name="Stanley M."/>
            <person name="Sussman M.R."/>
            <person name="Taylor A.R."/>
            <person name="Vardi A."/>
            <person name="von Dassow P."/>
            <person name="Vyverman W."/>
            <person name="Willis A."/>
            <person name="Wyrwicz L.S."/>
            <person name="Rokhsar D.S."/>
            <person name="Weissenbach J."/>
            <person name="Armbrust E.V."/>
            <person name="Green B.R."/>
            <person name="Van de Peer Y."/>
            <person name="Grigoriev I.V."/>
        </authorList>
    </citation>
    <scope>NUCLEOTIDE SEQUENCE [LARGE SCALE GENOMIC DNA]</scope>
    <source>
        <strain evidence="2 3">CCMP1335</strain>
    </source>
</reference>
<protein>
    <submittedName>
        <fullName evidence="2">Uncharacterized protein</fullName>
    </submittedName>
</protein>
<proteinExistence type="predicted"/>
<dbReference type="GeneID" id="7452287"/>
<evidence type="ECO:0000313" key="2">
    <source>
        <dbReference type="EMBL" id="EED95408.1"/>
    </source>
</evidence>
<keyword evidence="3" id="KW-1185">Reference proteome</keyword>
<dbReference type="KEGG" id="tps:THAPSDRAFT_2731"/>
<name>B8BV70_THAPS</name>
<feature type="compositionally biased region" description="Low complexity" evidence="1">
    <location>
        <begin position="91"/>
        <end position="125"/>
    </location>
</feature>
<reference evidence="2 3" key="1">
    <citation type="journal article" date="2004" name="Science">
        <title>The genome of the diatom Thalassiosira pseudonana: ecology, evolution, and metabolism.</title>
        <authorList>
            <person name="Armbrust E.V."/>
            <person name="Berges J.A."/>
            <person name="Bowler C."/>
            <person name="Green B.R."/>
            <person name="Martinez D."/>
            <person name="Putnam N.H."/>
            <person name="Zhou S."/>
            <person name="Allen A.E."/>
            <person name="Apt K.E."/>
            <person name="Bechner M."/>
            <person name="Brzezinski M.A."/>
            <person name="Chaal B.K."/>
            <person name="Chiovitti A."/>
            <person name="Davis A.K."/>
            <person name="Demarest M.S."/>
            <person name="Detter J.C."/>
            <person name="Glavina T."/>
            <person name="Goodstein D."/>
            <person name="Hadi M.Z."/>
            <person name="Hellsten U."/>
            <person name="Hildebrand M."/>
            <person name="Jenkins B.D."/>
            <person name="Jurka J."/>
            <person name="Kapitonov V.V."/>
            <person name="Kroger N."/>
            <person name="Lau W.W."/>
            <person name="Lane T.W."/>
            <person name="Larimer F.W."/>
            <person name="Lippmeier J.C."/>
            <person name="Lucas S."/>
            <person name="Medina M."/>
            <person name="Montsant A."/>
            <person name="Obornik M."/>
            <person name="Parker M.S."/>
            <person name="Palenik B."/>
            <person name="Pazour G.J."/>
            <person name="Richardson P.M."/>
            <person name="Rynearson T.A."/>
            <person name="Saito M.A."/>
            <person name="Schwartz D.C."/>
            <person name="Thamatrakoln K."/>
            <person name="Valentin K."/>
            <person name="Vardi A."/>
            <person name="Wilkerson F.P."/>
            <person name="Rokhsar D.S."/>
        </authorList>
    </citation>
    <scope>NUCLEOTIDE SEQUENCE [LARGE SCALE GENOMIC DNA]</scope>
    <source>
        <strain evidence="2 3">CCMP1335</strain>
    </source>
</reference>
<dbReference type="AlphaFoldDB" id="B8BV70"/>